<evidence type="ECO:0000256" key="3">
    <source>
        <dbReference type="ARBA" id="ARBA00022676"/>
    </source>
</evidence>
<keyword evidence="7" id="KW-0472">Membrane</keyword>
<dbReference type="PANTHER" id="PTHR33908">
    <property type="entry name" value="MANNOSYLTRANSFERASE YKCB-RELATED"/>
    <property type="match status" value="1"/>
</dbReference>
<comment type="subcellular location">
    <subcellularLocation>
        <location evidence="1">Cell membrane</location>
        <topology evidence="1">Multi-pass membrane protein</topology>
    </subcellularLocation>
</comment>
<dbReference type="EMBL" id="JTHE02000003">
    <property type="protein sequence ID" value="NEV66855.1"/>
    <property type="molecule type" value="Genomic_DNA"/>
</dbReference>
<gene>
    <name evidence="8" type="ORF">QQ91_006965</name>
</gene>
<organism evidence="8">
    <name type="scientific">Lyngbya confervoides BDU141951</name>
    <dbReference type="NCBI Taxonomy" id="1574623"/>
    <lineage>
        <taxon>Bacteria</taxon>
        <taxon>Bacillati</taxon>
        <taxon>Cyanobacteriota</taxon>
        <taxon>Cyanophyceae</taxon>
        <taxon>Oscillatoriophycideae</taxon>
        <taxon>Oscillatoriales</taxon>
        <taxon>Microcoleaceae</taxon>
        <taxon>Lyngbya</taxon>
    </lineage>
</organism>
<evidence type="ECO:0000256" key="6">
    <source>
        <dbReference type="ARBA" id="ARBA00022989"/>
    </source>
</evidence>
<dbReference type="GO" id="GO:0009103">
    <property type="term" value="P:lipopolysaccharide biosynthetic process"/>
    <property type="evidence" value="ECO:0007669"/>
    <property type="project" value="UniProtKB-ARBA"/>
</dbReference>
<keyword evidence="3" id="KW-0328">Glycosyltransferase</keyword>
<proteinExistence type="predicted"/>
<keyword evidence="2" id="KW-1003">Cell membrane</keyword>
<keyword evidence="6" id="KW-1133">Transmembrane helix</keyword>
<evidence type="ECO:0000256" key="7">
    <source>
        <dbReference type="ARBA" id="ARBA00023136"/>
    </source>
</evidence>
<evidence type="ECO:0000256" key="5">
    <source>
        <dbReference type="ARBA" id="ARBA00022692"/>
    </source>
</evidence>
<reference evidence="8" key="3">
    <citation type="submission" date="2020-02" db="EMBL/GenBank/DDBJ databases">
        <authorList>
            <person name="Sarangi A.N."/>
            <person name="Ghosh S."/>
            <person name="Mukherjee M."/>
            <person name="Tripathy S."/>
        </authorList>
    </citation>
    <scope>NUCLEOTIDE SEQUENCE</scope>
    <source>
        <strain evidence="8">BDU141951</strain>
    </source>
</reference>
<dbReference type="GO" id="GO:0005886">
    <property type="term" value="C:plasma membrane"/>
    <property type="evidence" value="ECO:0007669"/>
    <property type="project" value="UniProtKB-SubCell"/>
</dbReference>
<evidence type="ECO:0000256" key="4">
    <source>
        <dbReference type="ARBA" id="ARBA00022679"/>
    </source>
</evidence>
<keyword evidence="4" id="KW-0808">Transferase</keyword>
<protein>
    <submittedName>
        <fullName evidence="8">Uncharacterized protein</fullName>
    </submittedName>
</protein>
<dbReference type="GO" id="GO:0016763">
    <property type="term" value="F:pentosyltransferase activity"/>
    <property type="evidence" value="ECO:0007669"/>
    <property type="project" value="TreeGrafter"/>
</dbReference>
<reference evidence="8" key="2">
    <citation type="journal article" date="2015" name="Genome Announc.">
        <title>Draft Genome Sequence of Filamentous Marine Cyanobacterium Lyngbya confervoides Strain BDU141951.</title>
        <authorList>
            <person name="Chandrababunaidu M.M."/>
            <person name="Sen D."/>
            <person name="Tripathy S."/>
        </authorList>
    </citation>
    <scope>NUCLEOTIDE SEQUENCE</scope>
    <source>
        <strain evidence="8">BDU141951</strain>
    </source>
</reference>
<dbReference type="PANTHER" id="PTHR33908:SF11">
    <property type="entry name" value="MEMBRANE PROTEIN"/>
    <property type="match status" value="1"/>
</dbReference>
<dbReference type="InterPro" id="IPR050297">
    <property type="entry name" value="LipidA_mod_glycosyltrf_83"/>
</dbReference>
<keyword evidence="5" id="KW-0812">Transmembrane</keyword>
<dbReference type="AlphaFoldDB" id="A0A0C1YEE3"/>
<name>A0A0C1YEE3_9CYAN</name>
<reference evidence="8" key="1">
    <citation type="submission" date="2014-11" db="EMBL/GenBank/DDBJ databases">
        <authorList>
            <person name="Malar M.C."/>
            <person name="Sen D."/>
            <person name="Tripathy S."/>
        </authorList>
    </citation>
    <scope>NUCLEOTIDE SEQUENCE</scope>
    <source>
        <strain evidence="8">BDU141951</strain>
    </source>
</reference>
<comment type="caution">
    <text evidence="8">The sequence shown here is derived from an EMBL/GenBank/DDBJ whole genome shotgun (WGS) entry which is preliminary data.</text>
</comment>
<evidence type="ECO:0000256" key="2">
    <source>
        <dbReference type="ARBA" id="ARBA00022475"/>
    </source>
</evidence>
<accession>A0A0C1YEE3</accession>
<sequence>MEKSSVFSRKSTLTKIGKYIIGIILVIGIFLRFHNLDGKIYWRDEVFTSLQISGQLLDIADHSELFTSELVTQDDIAEYQYINDSNGYVDTINGLKEFEPQLTPFYFVLARGWNGLLGNSTFINRLLTALISLLCLPFVYWLSLQLFEKPAISWMTTALIAVSPFQILYAQEARPYSLWVLMTLISSVSLLRAQKQATVKNWILYCITVVASLYTFLFAITTLFAHGLYILISERDKLSRVVLRFTASAIASLIAFAPWILILVNDPPSNYAAVPHGSFLAYPKGWLRNLSLPFADFGINDASSKATLLAFLVYLLLLIVAIAYSYFYLQRFASRKTFWFLTCLLAVPFMMLLVYDFGKGGQLTTRGSYLIPSLLSLQITFGYLMASQCLQRKQFWLVAFLFFLSVSTASSLVLANSDTWWHKADENIHHEVAATINQADSPLVISDVEFSLPISLSHSLKANTEFILLPPPDIDENWQLPDIPAENFSDIFLYRPSEQLQTELSQVSGIRLETLIEQTENYCNCTPQVLVKVSQITPNS</sequence>
<evidence type="ECO:0000313" key="8">
    <source>
        <dbReference type="EMBL" id="NEV66855.1"/>
    </source>
</evidence>
<evidence type="ECO:0000256" key="1">
    <source>
        <dbReference type="ARBA" id="ARBA00004651"/>
    </source>
</evidence>